<dbReference type="RefSeq" id="WP_048095976.1">
    <property type="nucleotide sequence ID" value="NZ_CP011267.1"/>
</dbReference>
<dbReference type="PANTHER" id="PTHR31891:SF1">
    <property type="entry name" value="FORMAMIDASE C869.04-RELATED"/>
    <property type="match status" value="1"/>
</dbReference>
<dbReference type="KEGG" id="gah:GAH_01606"/>
<proteinExistence type="predicted"/>
<dbReference type="Pfam" id="PF03069">
    <property type="entry name" value="FmdA_AmdA"/>
    <property type="match status" value="1"/>
</dbReference>
<dbReference type="GO" id="GO:0016811">
    <property type="term" value="F:hydrolase activity, acting on carbon-nitrogen (but not peptide) bonds, in linear amides"/>
    <property type="evidence" value="ECO:0007669"/>
    <property type="project" value="InterPro"/>
</dbReference>
<dbReference type="STRING" id="113653.GAH_01606"/>
<dbReference type="PATRIC" id="fig|113653.22.peg.1582"/>
<protein>
    <submittedName>
        <fullName evidence="1">Putative acetamidase/formamidase</fullName>
    </submittedName>
</protein>
<dbReference type="Proteomes" id="UP000034723">
    <property type="component" value="Chromosome"/>
</dbReference>
<dbReference type="InParanoid" id="A0A0F7DBH6"/>
<accession>A0A0F7DBH6</accession>
<name>A0A0F7DBH6_9EURY</name>
<dbReference type="HOGENOM" id="CLU_537126_0_0_2"/>
<dbReference type="OrthoDB" id="42832at2157"/>
<gene>
    <name evidence="1" type="ORF">GAH_01606</name>
</gene>
<dbReference type="EMBL" id="CP011267">
    <property type="protein sequence ID" value="AKG91106.1"/>
    <property type="molecule type" value="Genomic_DNA"/>
</dbReference>
<organism evidence="1 2">
    <name type="scientific">Geoglobus ahangari</name>
    <dbReference type="NCBI Taxonomy" id="113653"/>
    <lineage>
        <taxon>Archaea</taxon>
        <taxon>Methanobacteriati</taxon>
        <taxon>Methanobacteriota</taxon>
        <taxon>Archaeoglobi</taxon>
        <taxon>Archaeoglobales</taxon>
        <taxon>Archaeoglobaceae</taxon>
        <taxon>Geoglobus</taxon>
    </lineage>
</organism>
<evidence type="ECO:0000313" key="2">
    <source>
        <dbReference type="Proteomes" id="UP000034723"/>
    </source>
</evidence>
<dbReference type="InterPro" id="IPR004304">
    <property type="entry name" value="FmdA_AmdA"/>
</dbReference>
<reference evidence="1 2" key="1">
    <citation type="submission" date="2015-04" db="EMBL/GenBank/DDBJ databases">
        <title>The complete genome sequence of the hyperthermophilic, obligate iron-reducing archaeon Geoglobus ahangari strain 234T.</title>
        <authorList>
            <person name="Manzella M.P."/>
            <person name="Holmes D.E."/>
            <person name="Rocheleau J.M."/>
            <person name="Chung A."/>
            <person name="Reguera G."/>
            <person name="Kashefi K."/>
        </authorList>
    </citation>
    <scope>NUCLEOTIDE SEQUENCE [LARGE SCALE GENOMIC DNA]</scope>
    <source>
        <strain evidence="1 2">234</strain>
    </source>
</reference>
<evidence type="ECO:0000313" key="1">
    <source>
        <dbReference type="EMBL" id="AKG91106.1"/>
    </source>
</evidence>
<dbReference type="Gene3D" id="2.60.120.580">
    <property type="entry name" value="Acetamidase/Formamidase-like domains"/>
    <property type="match status" value="2"/>
</dbReference>
<keyword evidence="2" id="KW-1185">Reference proteome</keyword>
<dbReference type="SUPFAM" id="SSF141130">
    <property type="entry name" value="Acetamidase/Formamidase-like"/>
    <property type="match status" value="1"/>
</dbReference>
<dbReference type="PANTHER" id="PTHR31891">
    <property type="entry name" value="FORMAMIDASE C869.04-RELATED"/>
    <property type="match status" value="1"/>
</dbReference>
<sequence>MSSNAEDVVYCDTLTDGIIGPDVRRGGRVADGGRIVFVTSPGCWGPMITPNIRGGHEVAAPVEVEGAEVGDAIVIRVESIRVLSKAASSGVDEPVEGAFTGDPFVAKRCPGCGEEWPDYDVVGTGQEAVRCKKCGSPASPFRMVHGYTLVIEDGFAVSVSRDVAEKIAENAWEYAALPKSSKQVPVLIFGKADIPGMVSRVRPHLGQLGTIPSVNIPDSHNAGDFGTFLIGAPHRYAITREQYQTSLTDGHLDVDSVREGCIVIAPVKVDGGGVYAGDVHAMQGDGEVAGHTADVSAETTVSVSVLKGLQIEGPILLPPEEDLPPLAKPWRKDEWDAVARIAEKNGIEAEPVAPVQVIGSGPTINEAAERGFERAAKLFGMRLEEVLNRVTITGAVEIGRLPGIVQVSMQVPLRILERLGIAELAVEHYKLPY</sequence>
<dbReference type="GeneID" id="24804174"/>
<dbReference type="AlphaFoldDB" id="A0A0F7DBH6"/>